<name>A0ABZ0NSB4_CERBT</name>
<feature type="region of interest" description="Disordered" evidence="1">
    <location>
        <begin position="1"/>
        <end position="69"/>
    </location>
</feature>
<evidence type="ECO:0000256" key="1">
    <source>
        <dbReference type="SAM" id="MobiDB-lite"/>
    </source>
</evidence>
<dbReference type="EMBL" id="CP134187">
    <property type="protein sequence ID" value="WPB02425.1"/>
    <property type="molecule type" value="Genomic_DNA"/>
</dbReference>
<feature type="compositionally biased region" description="Polar residues" evidence="1">
    <location>
        <begin position="21"/>
        <end position="35"/>
    </location>
</feature>
<accession>A0ABZ0NSB4</accession>
<dbReference type="Proteomes" id="UP001302367">
    <property type="component" value="Chromosome 4"/>
</dbReference>
<evidence type="ECO:0000313" key="3">
    <source>
        <dbReference type="Proteomes" id="UP001302367"/>
    </source>
</evidence>
<gene>
    <name evidence="2" type="ORF">RHO25_007059</name>
</gene>
<reference evidence="2 3" key="1">
    <citation type="submission" date="2023-09" db="EMBL/GenBank/DDBJ databases">
        <title>Complete-Gapless Cercospora beticola genome.</title>
        <authorList>
            <person name="Wyatt N.A."/>
            <person name="Spanner R.E."/>
            <person name="Bolton M.D."/>
        </authorList>
    </citation>
    <scope>NUCLEOTIDE SEQUENCE [LARGE SCALE GENOMIC DNA]</scope>
    <source>
        <strain evidence="2">Cb09-40</strain>
    </source>
</reference>
<dbReference type="PANTHER" id="PTHR36195:SF4">
    <property type="entry name" value="DOMAIN PROTEIN, PUTATIVE (AFU_ORTHOLOGUE AFUA_5G01990)-RELATED"/>
    <property type="match status" value="1"/>
</dbReference>
<dbReference type="GeneID" id="35428927"/>
<evidence type="ECO:0000313" key="2">
    <source>
        <dbReference type="EMBL" id="WPB02425.1"/>
    </source>
</evidence>
<dbReference type="RefSeq" id="XP_023451669.2">
    <property type="nucleotide sequence ID" value="XM_023597838.2"/>
</dbReference>
<keyword evidence="3" id="KW-1185">Reference proteome</keyword>
<organism evidence="2 3">
    <name type="scientific">Cercospora beticola</name>
    <name type="common">Sugarbeet leaf spot fungus</name>
    <dbReference type="NCBI Taxonomy" id="122368"/>
    <lineage>
        <taxon>Eukaryota</taxon>
        <taxon>Fungi</taxon>
        <taxon>Dikarya</taxon>
        <taxon>Ascomycota</taxon>
        <taxon>Pezizomycotina</taxon>
        <taxon>Dothideomycetes</taxon>
        <taxon>Dothideomycetidae</taxon>
        <taxon>Mycosphaerellales</taxon>
        <taxon>Mycosphaerellaceae</taxon>
        <taxon>Cercospora</taxon>
    </lineage>
</organism>
<dbReference type="PANTHER" id="PTHR36195">
    <property type="entry name" value="DOMAIN PROTEIN, PUTATIVE (AFU_ORTHOLOGUE AFUA_5G01990)-RELATED-RELATED"/>
    <property type="match status" value="1"/>
</dbReference>
<proteinExistence type="predicted"/>
<dbReference type="SUPFAM" id="SSF56634">
    <property type="entry name" value="Heme-dependent catalase-like"/>
    <property type="match status" value="1"/>
</dbReference>
<evidence type="ECO:0008006" key="4">
    <source>
        <dbReference type="Google" id="ProtNLM"/>
    </source>
</evidence>
<dbReference type="Gene3D" id="2.40.180.10">
    <property type="entry name" value="Catalase core domain"/>
    <property type="match status" value="1"/>
</dbReference>
<sequence>MVNKTLKSIFTAPHQLPPQRTPSSGSAVQRGRTLNSESSIDSSSDHSEMSGRSYLRWDAPGVEDPPPGEQADIEAVAEQINKQQRQQFDHHRHVYTGTHCRTHGIVKGTFIVHDGLPPHLRQGELFAQAGSYPAACRYSTEPGDPGFSDTIPAPRGFSIKLFNVQGDFFATGSDVQHPQTQDIEFNSTPAIELADAKTTREIFDIRMGLGTLLETKEMIQELEKRSDTELQKARFQVPNPHLASLRQYSQTAYRFGDYVFKYCLVPNTETQTKLADQMIKPEAHESDQHHRWLQNFHANYDAEYLFQVQLLENLEEQSVEYSGTEWDSEKYPWQTVATLKIPKQEAFDLERKAFWEDHMRLDPWHGLRSYQPLGSANRLRRVVYPASSALRRKLNGRKEIWVRSIDEIPN</sequence>
<dbReference type="InterPro" id="IPR020835">
    <property type="entry name" value="Catalase_sf"/>
</dbReference>
<protein>
    <recommendedName>
        <fullName evidence="4">Heme-dependent catalase</fullName>
    </recommendedName>
</protein>